<evidence type="ECO:0000313" key="6">
    <source>
        <dbReference type="EMBL" id="TWU43120.1"/>
    </source>
</evidence>
<dbReference type="EC" id="5.2.1.8" evidence="1"/>
<dbReference type="Gene3D" id="3.40.30.10">
    <property type="entry name" value="Glutaredoxin"/>
    <property type="match status" value="1"/>
</dbReference>
<dbReference type="Pfam" id="PF05345">
    <property type="entry name" value="He_PIG"/>
    <property type="match status" value="1"/>
</dbReference>
<proteinExistence type="predicted"/>
<dbReference type="OrthoDB" id="270889at2"/>
<feature type="compositionally biased region" description="Polar residues" evidence="4">
    <location>
        <begin position="1"/>
        <end position="18"/>
    </location>
</feature>
<dbReference type="Gene3D" id="2.60.40.10">
    <property type="entry name" value="Immunoglobulins"/>
    <property type="match status" value="2"/>
</dbReference>
<name>A0A5C6E2I9_9BACT</name>
<gene>
    <name evidence="6" type="ORF">Q31b_21570</name>
</gene>
<dbReference type="Pfam" id="PF00160">
    <property type="entry name" value="Pro_isomerase"/>
    <property type="match status" value="1"/>
</dbReference>
<dbReference type="SUPFAM" id="SSF50891">
    <property type="entry name" value="Cyclophilin-like"/>
    <property type="match status" value="1"/>
</dbReference>
<evidence type="ECO:0000256" key="1">
    <source>
        <dbReference type="ARBA" id="ARBA00013194"/>
    </source>
</evidence>
<feature type="region of interest" description="Disordered" evidence="4">
    <location>
        <begin position="1"/>
        <end position="22"/>
    </location>
</feature>
<dbReference type="InterPro" id="IPR002130">
    <property type="entry name" value="Cyclophilin-type_PPIase_dom"/>
</dbReference>
<keyword evidence="7" id="KW-1185">Reference proteome</keyword>
<dbReference type="RefSeq" id="WP_146599601.1">
    <property type="nucleotide sequence ID" value="NZ_SJPY01000003.1"/>
</dbReference>
<dbReference type="InterPro" id="IPR013783">
    <property type="entry name" value="Ig-like_fold"/>
</dbReference>
<protein>
    <recommendedName>
        <fullName evidence="1">peptidylprolyl isomerase</fullName>
        <ecNumber evidence="1">5.2.1.8</ecNumber>
    </recommendedName>
</protein>
<organism evidence="6 7">
    <name type="scientific">Novipirellula aureliae</name>
    <dbReference type="NCBI Taxonomy" id="2527966"/>
    <lineage>
        <taxon>Bacteria</taxon>
        <taxon>Pseudomonadati</taxon>
        <taxon>Planctomycetota</taxon>
        <taxon>Planctomycetia</taxon>
        <taxon>Pirellulales</taxon>
        <taxon>Pirellulaceae</taxon>
        <taxon>Novipirellula</taxon>
    </lineage>
</organism>
<feature type="compositionally biased region" description="Low complexity" evidence="4">
    <location>
        <begin position="1560"/>
        <end position="1582"/>
    </location>
</feature>
<accession>A0A5C6E2I9</accession>
<dbReference type="PANTHER" id="PTHR45625">
    <property type="entry name" value="PEPTIDYL-PROLYL CIS-TRANS ISOMERASE-RELATED"/>
    <property type="match status" value="1"/>
</dbReference>
<evidence type="ECO:0000256" key="3">
    <source>
        <dbReference type="ARBA" id="ARBA00023235"/>
    </source>
</evidence>
<dbReference type="EMBL" id="SJPY01000003">
    <property type="protein sequence ID" value="TWU43120.1"/>
    <property type="molecule type" value="Genomic_DNA"/>
</dbReference>
<dbReference type="InterPro" id="IPR044666">
    <property type="entry name" value="Cyclophilin_A-like"/>
</dbReference>
<dbReference type="GO" id="GO:0003755">
    <property type="term" value="F:peptidyl-prolyl cis-trans isomerase activity"/>
    <property type="evidence" value="ECO:0007669"/>
    <property type="project" value="UniProtKB-KW"/>
</dbReference>
<feature type="region of interest" description="Disordered" evidence="4">
    <location>
        <begin position="1560"/>
        <end position="1595"/>
    </location>
</feature>
<dbReference type="InterPro" id="IPR029000">
    <property type="entry name" value="Cyclophilin-like_dom_sf"/>
</dbReference>
<sequence length="1742" mass="180425">MPRNPETPSTAANSQGKSTKSRRSVLGRLIHRLGFNAQMPQSADRGRLLLESLEPRQLMAGDTPLLFTDGSVAVDSSPALASISSMTGSQITQAGGAEGEQVAEGEAQPDLVQFAKDLAQSGAVFYGASWCSSCSSQKALFEDGKDNLPFVEVTNPDRTPNSIATTEGITVYPTWILGNDKRLEGVQTLETLSSESGVPIPLSDQPIFEGIGNQTVQIGAPLHIPVDAYDPDGGPLTVSVSVDNPDLLEAVVLQGNRSIRIDMETYGDMVFELFEQRAPAATGRIIELANSSFYDGILFHRVIDNFVLQAGDPGADNPATAGTGGSDLGDFDDQFHSELVHTGSGVLSYAKAGDDTNDSQFFITEGAQRFLDFNHMVFGQLVEGEDVREAISSHATSSSRPTSDIRINSIDVFDDTENSVVMLKAKGNSTGTTNVTMTVTDQDGNTYSETFAVAVTQDNSNSQPFLGAVTDPAVTQTGNAANLQLTSTDVEGDVVNYFIESVSTPNVGTISVTPDTNQSSSTYGQSQVLISPSTGFSGPVQIQLQAMEAGATYFANLQTSATDASITIDAASGLLTVTPTTGSTASIRVAVGGISSSNSLVDLFATGITNSSMGSATVNATSGLVTTNAASGFTGTMSVTTGVAPGVGISGHAFADRDTQQVAFAFQNNVVAPPTAVDLAAASDSGVSNSDNITSAASLSFTVSGTIDGATVELVDTNTGEVIGTGAGTGSTITIVTSNIAAQVDGTYNIAARQRIGSTNSAQTTPILVTYDTTMPASVIATAVTQANVGRQYTTDLSSPEEGNGLVYGLSDSPTGATINAATGEITWTPTTTQTGVQAFSLTLTDLAGNTRNETLNVTVAGEPDAEIKLTITDLQGQPVTKLQVGQQFLLNLIGVDARDEESRAGIFAAFADILYDNSFIQPASGATITFTDRFPTVQNGVFSNGLIDEIGAATDRLTPSELEDSLIATVRMEALKTGSVTIRSEPADASGSEVLLYGQNDRISADAVAYGSVTVAIGQNFTVANDTFTVAEDSAPGTFDVLANDQIISGTGTLTLMSVTQPTSGAALNITNGKVGYLLDPDFSGEFEFTYRVRDDEGIQETATVTVTVTPTNDPPEGVDDTFNVDQGSRNNTFDVLANDTSGGEPSETLSVSTVSTSTSGATITIAADGKSIVYTPPASFTGTDTFTYTVSDGSLTDVVDVIVTVAPADPPPTAVDDSFTVVEDAAEAAFDVLANDTRDASNEAFVIDSIQTPSQGGTVRKSDDGTQFFYTPKANFNGTEQVTYTIRDTGGGLSVATVTFTVTAVNDAPPVANSTVNINRGGSEKVVLEIGDLPANVDSGETLTFSNLGTPTAGGTVRIDSATGSIFYTPSSADFTGTDTFTYTVNDGSSLTSSGTITIEVSNFTERDLTLLFDEAGVQAAQISGIMLRGTDELGGIVELPLSVVDGKAVFENILPGNYTVDLPSIPFFSNTSSAQQIAVTSLPEEGDASVNVSIGTLLPSYISIRDWLGSTPRKSLLLAVEPGQTSVLSLPSAATDTIVDASADLDSSGQELTIRGTRTVTNSSTSETTTQSIETTLPTENDRRVQSRGQAGQMRLYRVSVEADETSFQTVTSDSSTASTATTTAEGESVDAVSAFAPQSVTLGGVQAEGESLAASSVSLADVFVPDAVNPEWVKTSSSSDPSASEGGTDRVAAVDDAMQDVASELSSYSKSADAVAENSITADMLSGDAIDAAISDAI</sequence>
<evidence type="ECO:0000256" key="2">
    <source>
        <dbReference type="ARBA" id="ARBA00023110"/>
    </source>
</evidence>
<dbReference type="Proteomes" id="UP000315471">
    <property type="component" value="Unassembled WGS sequence"/>
</dbReference>
<dbReference type="Gene3D" id="2.40.100.10">
    <property type="entry name" value="Cyclophilin-like"/>
    <property type="match status" value="1"/>
</dbReference>
<evidence type="ECO:0000256" key="4">
    <source>
        <dbReference type="SAM" id="MobiDB-lite"/>
    </source>
</evidence>
<dbReference type="SUPFAM" id="SSF49313">
    <property type="entry name" value="Cadherin-like"/>
    <property type="match status" value="1"/>
</dbReference>
<dbReference type="GO" id="GO:0016020">
    <property type="term" value="C:membrane"/>
    <property type="evidence" value="ECO:0007669"/>
    <property type="project" value="InterPro"/>
</dbReference>
<feature type="domain" description="PPIase cyclophilin-type" evidence="5">
    <location>
        <begin position="256"/>
        <end position="412"/>
    </location>
</feature>
<dbReference type="CDD" id="cd00317">
    <property type="entry name" value="cyclophilin"/>
    <property type="match status" value="1"/>
</dbReference>
<reference evidence="6 7" key="1">
    <citation type="submission" date="2019-02" db="EMBL/GenBank/DDBJ databases">
        <title>Deep-cultivation of Planctomycetes and their phenomic and genomic characterization uncovers novel biology.</title>
        <authorList>
            <person name="Wiegand S."/>
            <person name="Jogler M."/>
            <person name="Boedeker C."/>
            <person name="Pinto D."/>
            <person name="Vollmers J."/>
            <person name="Rivas-Marin E."/>
            <person name="Kohn T."/>
            <person name="Peeters S.H."/>
            <person name="Heuer A."/>
            <person name="Rast P."/>
            <person name="Oberbeckmann S."/>
            <person name="Bunk B."/>
            <person name="Jeske O."/>
            <person name="Meyerdierks A."/>
            <person name="Storesund J.E."/>
            <person name="Kallscheuer N."/>
            <person name="Luecker S."/>
            <person name="Lage O.M."/>
            <person name="Pohl T."/>
            <person name="Merkel B.J."/>
            <person name="Hornburger P."/>
            <person name="Mueller R.-W."/>
            <person name="Bruemmer F."/>
            <person name="Labrenz M."/>
            <person name="Spormann A.M."/>
            <person name="Op Den Camp H."/>
            <person name="Overmann J."/>
            <person name="Amann R."/>
            <person name="Jetten M.S.M."/>
            <person name="Mascher T."/>
            <person name="Medema M.H."/>
            <person name="Devos D.P."/>
            <person name="Kaster A.-K."/>
            <person name="Ovreas L."/>
            <person name="Rohde M."/>
            <person name="Galperin M.Y."/>
            <person name="Jogler C."/>
        </authorList>
    </citation>
    <scope>NUCLEOTIDE SEQUENCE [LARGE SCALE GENOMIC DNA]</scope>
    <source>
        <strain evidence="6 7">Q31b</strain>
    </source>
</reference>
<evidence type="ECO:0000313" key="7">
    <source>
        <dbReference type="Proteomes" id="UP000315471"/>
    </source>
</evidence>
<dbReference type="InterPro" id="IPR015919">
    <property type="entry name" value="Cadherin-like_sf"/>
</dbReference>
<keyword evidence="3 6" id="KW-0413">Isomerase</keyword>
<dbReference type="InterPro" id="IPR044016">
    <property type="entry name" value="Big_13"/>
</dbReference>
<dbReference type="Gene3D" id="2.60.40.2810">
    <property type="match status" value="3"/>
</dbReference>
<dbReference type="PANTHER" id="PTHR45625:SF4">
    <property type="entry name" value="PEPTIDYLPROLYL ISOMERASE DOMAIN AND WD REPEAT-CONTAINING PROTEIN 1"/>
    <property type="match status" value="1"/>
</dbReference>
<dbReference type="NCBIfam" id="NF012211">
    <property type="entry name" value="tand_rpt_95"/>
    <property type="match status" value="4"/>
</dbReference>
<comment type="caution">
    <text evidence="6">The sequence shown here is derived from an EMBL/GenBank/DDBJ whole genome shotgun (WGS) entry which is preliminary data.</text>
</comment>
<dbReference type="Pfam" id="PF19077">
    <property type="entry name" value="Big_13"/>
    <property type="match status" value="1"/>
</dbReference>
<keyword evidence="2" id="KW-0697">Rotamase</keyword>
<dbReference type="PROSITE" id="PS50072">
    <property type="entry name" value="CSA_PPIASE_2"/>
    <property type="match status" value="1"/>
</dbReference>
<dbReference type="GO" id="GO:0005509">
    <property type="term" value="F:calcium ion binding"/>
    <property type="evidence" value="ECO:0007669"/>
    <property type="project" value="InterPro"/>
</dbReference>
<evidence type="ECO:0000259" key="5">
    <source>
        <dbReference type="PROSITE" id="PS50072"/>
    </source>
</evidence>
<dbReference type="PRINTS" id="PR00153">
    <property type="entry name" value="CSAPPISMRASE"/>
</dbReference>
<dbReference type="Pfam" id="PF17963">
    <property type="entry name" value="Big_9"/>
    <property type="match status" value="4"/>
</dbReference>
<dbReference type="Gene3D" id="2.60.40.3440">
    <property type="match status" value="1"/>
</dbReference>